<feature type="domain" description="VWFA" evidence="1">
    <location>
        <begin position="23"/>
        <end position="195"/>
    </location>
</feature>
<dbReference type="AlphaFoldDB" id="A0AAD8F5R0"/>
<dbReference type="InterPro" id="IPR002035">
    <property type="entry name" value="VWF_A"/>
</dbReference>
<evidence type="ECO:0000313" key="2">
    <source>
        <dbReference type="EMBL" id="KAK0052340.1"/>
    </source>
</evidence>
<keyword evidence="3" id="KW-1185">Reference proteome</keyword>
<reference evidence="2" key="1">
    <citation type="journal article" date="2023" name="PLoS Negl. Trop. Dis.">
        <title>A genome sequence for Biomphalaria pfeifferi, the major vector snail for the human-infecting parasite Schistosoma mansoni.</title>
        <authorList>
            <person name="Bu L."/>
            <person name="Lu L."/>
            <person name="Laidemitt M.R."/>
            <person name="Zhang S.M."/>
            <person name="Mutuku M."/>
            <person name="Mkoji G."/>
            <person name="Steinauer M."/>
            <person name="Loker E.S."/>
        </authorList>
    </citation>
    <scope>NUCLEOTIDE SEQUENCE</scope>
    <source>
        <strain evidence="2">KasaAsao</strain>
    </source>
</reference>
<name>A0AAD8F5R0_BIOPF</name>
<protein>
    <submittedName>
        <fullName evidence="2">Calcium-activated chloride channel regulator 1-like isoform X2</fullName>
    </submittedName>
</protein>
<dbReference type="SMART" id="SM00327">
    <property type="entry name" value="VWA"/>
    <property type="match status" value="1"/>
</dbReference>
<organism evidence="2 3">
    <name type="scientific">Biomphalaria pfeifferi</name>
    <name type="common">Bloodfluke planorb</name>
    <name type="synonym">Freshwater snail</name>
    <dbReference type="NCBI Taxonomy" id="112525"/>
    <lineage>
        <taxon>Eukaryota</taxon>
        <taxon>Metazoa</taxon>
        <taxon>Spiralia</taxon>
        <taxon>Lophotrochozoa</taxon>
        <taxon>Mollusca</taxon>
        <taxon>Gastropoda</taxon>
        <taxon>Heterobranchia</taxon>
        <taxon>Euthyneura</taxon>
        <taxon>Panpulmonata</taxon>
        <taxon>Hygrophila</taxon>
        <taxon>Lymnaeoidea</taxon>
        <taxon>Planorbidae</taxon>
        <taxon>Biomphalaria</taxon>
    </lineage>
</organism>
<comment type="caution">
    <text evidence="2">The sequence shown here is derived from an EMBL/GenBank/DDBJ whole genome shotgun (WGS) entry which is preliminary data.</text>
</comment>
<dbReference type="InterPro" id="IPR051266">
    <property type="entry name" value="CLCR"/>
</dbReference>
<dbReference type="CDD" id="cd00198">
    <property type="entry name" value="vWFA"/>
    <property type="match status" value="1"/>
</dbReference>
<dbReference type="Pfam" id="PF00092">
    <property type="entry name" value="VWA"/>
    <property type="match status" value="1"/>
</dbReference>
<dbReference type="PROSITE" id="PS50234">
    <property type="entry name" value="VWFA"/>
    <property type="match status" value="1"/>
</dbReference>
<dbReference type="InterPro" id="IPR036465">
    <property type="entry name" value="vWFA_dom_sf"/>
</dbReference>
<evidence type="ECO:0000313" key="3">
    <source>
        <dbReference type="Proteomes" id="UP001233172"/>
    </source>
</evidence>
<reference evidence="2" key="2">
    <citation type="submission" date="2023-04" db="EMBL/GenBank/DDBJ databases">
        <authorList>
            <person name="Bu L."/>
            <person name="Lu L."/>
            <person name="Laidemitt M.R."/>
            <person name="Zhang S.M."/>
            <person name="Mutuku M."/>
            <person name="Mkoji G."/>
            <person name="Steinauer M."/>
            <person name="Loker E.S."/>
        </authorList>
    </citation>
    <scope>NUCLEOTIDE SEQUENCE</scope>
    <source>
        <strain evidence="2">KasaAsao</strain>
        <tissue evidence="2">Whole Snail</tissue>
    </source>
</reference>
<dbReference type="PANTHER" id="PTHR10579:SF177">
    <property type="entry name" value="CALCIUM-ACTIVATED CHLORIDE CHANNEL REGULATOR 4-LIKE PROTEIN"/>
    <property type="match status" value="1"/>
</dbReference>
<sequence length="286" mass="30729">TKALPENTDTRPYFRYVQAHPRKRVLVLDTSGSMTGTSLSVLKQAASNYILSCIETGSKLGIVQFSTNASTLSHLTEIKSEKDRFDLIDSLPTQADGKTSIGAGLKKGVEVLTKYGDAPGGSIILITDGKENEGPYLKDLRPALLRRGIVVHALAYGQRAEQSIAELSQDTGGRTFFYSGRQNSTALIDGLAATVAAENTALLKSSAPISILTDVGIVSSNNAYNGTFYVDSTIGVETSLTFSFTELIEVSVKGPKVVYTADRFQKNFYLDKSSKVLRVSIPGEAD</sequence>
<proteinExistence type="predicted"/>
<dbReference type="SUPFAM" id="SSF53300">
    <property type="entry name" value="vWA-like"/>
    <property type="match status" value="1"/>
</dbReference>
<accession>A0AAD8F5R0</accession>
<dbReference type="PANTHER" id="PTHR10579">
    <property type="entry name" value="CALCIUM-ACTIVATED CHLORIDE CHANNEL REGULATOR"/>
    <property type="match status" value="1"/>
</dbReference>
<feature type="non-terminal residue" evidence="2">
    <location>
        <position position="1"/>
    </location>
</feature>
<gene>
    <name evidence="2" type="ORF">Bpfe_018170</name>
</gene>
<dbReference type="EMBL" id="JASAOG010000095">
    <property type="protein sequence ID" value="KAK0052340.1"/>
    <property type="molecule type" value="Genomic_DNA"/>
</dbReference>
<dbReference type="Gene3D" id="3.40.50.410">
    <property type="entry name" value="von Willebrand factor, type A domain"/>
    <property type="match status" value="1"/>
</dbReference>
<evidence type="ECO:0000259" key="1">
    <source>
        <dbReference type="PROSITE" id="PS50234"/>
    </source>
</evidence>
<feature type="non-terminal residue" evidence="2">
    <location>
        <position position="286"/>
    </location>
</feature>
<dbReference type="Proteomes" id="UP001233172">
    <property type="component" value="Unassembled WGS sequence"/>
</dbReference>